<dbReference type="SMART" id="SM00284">
    <property type="entry name" value="OLF"/>
    <property type="match status" value="1"/>
</dbReference>
<keyword evidence="2" id="KW-0964">Secreted</keyword>
<dbReference type="PROSITE" id="PS51132">
    <property type="entry name" value="OLF"/>
    <property type="match status" value="1"/>
</dbReference>
<dbReference type="GO" id="GO:0005615">
    <property type="term" value="C:extracellular space"/>
    <property type="evidence" value="ECO:0007669"/>
    <property type="project" value="TreeGrafter"/>
</dbReference>
<evidence type="ECO:0000256" key="5">
    <source>
        <dbReference type="SAM" id="Phobius"/>
    </source>
</evidence>
<name>A0A6F9DMZ6_9ASCI</name>
<evidence type="ECO:0000256" key="4">
    <source>
        <dbReference type="SAM" id="MobiDB-lite"/>
    </source>
</evidence>
<feature type="region of interest" description="Disordered" evidence="4">
    <location>
        <begin position="1"/>
        <end position="20"/>
    </location>
</feature>
<feature type="region of interest" description="Disordered" evidence="4">
    <location>
        <begin position="100"/>
        <end position="120"/>
    </location>
</feature>
<dbReference type="AlphaFoldDB" id="A0A6F9DMZ6"/>
<dbReference type="GO" id="GO:0007165">
    <property type="term" value="P:signal transduction"/>
    <property type="evidence" value="ECO:0007669"/>
    <property type="project" value="TreeGrafter"/>
</dbReference>
<comment type="subcellular location">
    <subcellularLocation>
        <location evidence="1">Secreted</location>
    </subcellularLocation>
</comment>
<feature type="domain" description="Olfactomedin-like" evidence="6">
    <location>
        <begin position="149"/>
        <end position="400"/>
    </location>
</feature>
<comment type="caution">
    <text evidence="3">Lacks conserved residue(s) required for the propagation of feature annotation.</text>
</comment>
<feature type="transmembrane region" description="Helical" evidence="5">
    <location>
        <begin position="26"/>
        <end position="44"/>
    </location>
</feature>
<gene>
    <name evidence="7" type="primary">Olfm3</name>
</gene>
<keyword evidence="5" id="KW-0472">Membrane</keyword>
<dbReference type="InterPro" id="IPR050605">
    <property type="entry name" value="Olfactomedin-like_domain"/>
</dbReference>
<evidence type="ECO:0000259" key="6">
    <source>
        <dbReference type="PROSITE" id="PS51132"/>
    </source>
</evidence>
<organism evidence="7">
    <name type="scientific">Phallusia mammillata</name>
    <dbReference type="NCBI Taxonomy" id="59560"/>
    <lineage>
        <taxon>Eukaryota</taxon>
        <taxon>Metazoa</taxon>
        <taxon>Chordata</taxon>
        <taxon>Tunicata</taxon>
        <taxon>Ascidiacea</taxon>
        <taxon>Phlebobranchia</taxon>
        <taxon>Ascidiidae</taxon>
        <taxon>Phallusia</taxon>
    </lineage>
</organism>
<evidence type="ECO:0000256" key="1">
    <source>
        <dbReference type="ARBA" id="ARBA00004613"/>
    </source>
</evidence>
<keyword evidence="5" id="KW-0812">Transmembrane</keyword>
<reference evidence="7" key="1">
    <citation type="submission" date="2020-04" db="EMBL/GenBank/DDBJ databases">
        <authorList>
            <person name="Neveu A P."/>
        </authorList>
    </citation>
    <scope>NUCLEOTIDE SEQUENCE</scope>
    <source>
        <tissue evidence="7">Whole embryo</tissue>
    </source>
</reference>
<dbReference type="Pfam" id="PF02191">
    <property type="entry name" value="OLF"/>
    <property type="match status" value="1"/>
</dbReference>
<evidence type="ECO:0000256" key="3">
    <source>
        <dbReference type="PROSITE-ProRule" id="PRU00446"/>
    </source>
</evidence>
<dbReference type="PANTHER" id="PTHR23192">
    <property type="entry name" value="OLFACTOMEDIN-RELATED"/>
    <property type="match status" value="1"/>
</dbReference>
<evidence type="ECO:0000313" key="7">
    <source>
        <dbReference type="EMBL" id="CAB3264561.1"/>
    </source>
</evidence>
<evidence type="ECO:0000256" key="2">
    <source>
        <dbReference type="ARBA" id="ARBA00022525"/>
    </source>
</evidence>
<proteinExistence type="evidence at transcript level"/>
<dbReference type="EMBL" id="LR788699">
    <property type="protein sequence ID" value="CAB3264561.1"/>
    <property type="molecule type" value="mRNA"/>
</dbReference>
<protein>
    <submittedName>
        <fullName evidence="7">Noelin-3-like</fullName>
    </submittedName>
</protein>
<dbReference type="InterPro" id="IPR003112">
    <property type="entry name" value="Olfac-like_dom"/>
</dbReference>
<sequence>MRKTSKTKIKLNSKSKGLTKKPKNTVSPYVIFLAITFIFCFNYLRSTDIQVSLAVHPRYKQKLSRNYDINSSRVTDQAVAYQHKATMNNQQSTGLVQIKTSSQTTDLNDSQTSSKQQNKNEIIRLASPTTTMSTTKTRKTTAAVHSRVKSDKPRNMIVSIGEPVVHRKAENTIGAWMKDQTLNNNFVYVLENYVKNNKVKVYTSEANETLAHFYLLPYYWGGTGHVVMNGNLYFSKYNSNKIVKYNFEQRDVVLEKTIPGAGYANSCPYQWAGSSDVDLAADSEGLWVIYATEANEWNITIGRLDENTLEVTKTWNTRYTKRWAGNAFMAYGILYALKRYDSYSTTLNYAFDTKTNSVLRPNITMTIRNQFLTMLDYYHRERRLYAWDKGDLTTYDVKVP</sequence>
<dbReference type="PANTHER" id="PTHR23192:SF87">
    <property type="entry name" value="AMASSIN-3"/>
    <property type="match status" value="1"/>
</dbReference>
<accession>A0A6F9DMZ6</accession>
<keyword evidence="5" id="KW-1133">Transmembrane helix</keyword>